<gene>
    <name evidence="2" type="ORF">EVOR1521_LOCUS27458</name>
</gene>
<comment type="caution">
    <text evidence="2">The sequence shown here is derived from an EMBL/GenBank/DDBJ whole genome shotgun (WGS) entry which is preliminary data.</text>
</comment>
<evidence type="ECO:0000313" key="2">
    <source>
        <dbReference type="EMBL" id="CAJ1405175.1"/>
    </source>
</evidence>
<dbReference type="EMBL" id="CAUJNA010003572">
    <property type="protein sequence ID" value="CAJ1405175.1"/>
    <property type="molecule type" value="Genomic_DNA"/>
</dbReference>
<feature type="compositionally biased region" description="Acidic residues" evidence="1">
    <location>
        <begin position="218"/>
        <end position="229"/>
    </location>
</feature>
<keyword evidence="3" id="KW-1185">Reference proteome</keyword>
<organism evidence="2 3">
    <name type="scientific">Effrenium voratum</name>
    <dbReference type="NCBI Taxonomy" id="2562239"/>
    <lineage>
        <taxon>Eukaryota</taxon>
        <taxon>Sar</taxon>
        <taxon>Alveolata</taxon>
        <taxon>Dinophyceae</taxon>
        <taxon>Suessiales</taxon>
        <taxon>Symbiodiniaceae</taxon>
        <taxon>Effrenium</taxon>
    </lineage>
</organism>
<evidence type="ECO:0000256" key="1">
    <source>
        <dbReference type="SAM" id="MobiDB-lite"/>
    </source>
</evidence>
<dbReference type="AlphaFoldDB" id="A0AA36JFC2"/>
<evidence type="ECO:0000313" key="3">
    <source>
        <dbReference type="Proteomes" id="UP001178507"/>
    </source>
</evidence>
<protein>
    <submittedName>
        <fullName evidence="2">Uncharacterized protein</fullName>
    </submittedName>
</protein>
<name>A0AA36JFC2_9DINO</name>
<proteinExistence type="predicted"/>
<feature type="region of interest" description="Disordered" evidence="1">
    <location>
        <begin position="195"/>
        <end position="248"/>
    </location>
</feature>
<accession>A0AA36JFC2</accession>
<dbReference type="Proteomes" id="UP001178507">
    <property type="component" value="Unassembled WGS sequence"/>
</dbReference>
<reference evidence="2" key="1">
    <citation type="submission" date="2023-08" db="EMBL/GenBank/DDBJ databases">
        <authorList>
            <person name="Chen Y."/>
            <person name="Shah S."/>
            <person name="Dougan E. K."/>
            <person name="Thang M."/>
            <person name="Chan C."/>
        </authorList>
    </citation>
    <scope>NUCLEOTIDE SEQUENCE</scope>
</reference>
<sequence>MADAAGPAPLVGLVLQLQEELRAYMFLFVEVACLGHGAAACRRLRGCLWEDVAFWKAYAGVCLARQPVRDGPAKLRERFRVWLFHLEGHWAMDFANAAAQDRQAEFGANFLQLFSDARYIASGLMPWDKGPEVDAFAQVACSLLSQYNPKQLDERWAAESLISKVEQRCDVFMEDQVERVTQAFEESLEKSMLEQHLQGAEDASLTEPLPEGAWQTWDLEEESEEDFPGMDDFAWPSPTQSDTDRSDH</sequence>